<evidence type="ECO:0000313" key="3">
    <source>
        <dbReference type="Proteomes" id="UP001500393"/>
    </source>
</evidence>
<comment type="caution">
    <text evidence="2">The sequence shown here is derived from an EMBL/GenBank/DDBJ whole genome shotgun (WGS) entry which is preliminary data.</text>
</comment>
<dbReference type="Proteomes" id="UP001500393">
    <property type="component" value="Unassembled WGS sequence"/>
</dbReference>
<sequence length="767" mass="84359">MTTHHEHEHDNVHRLHGIDHETVHDRVHDDAHDSFQDEAQPIVHESAERVDGDDVHDADVIEGEVLTDEESAELDRRLESRGALVVRRATAPVRVVKSAAVAVKGHEPTMKVGKATLRHTWTVVQGAESFAKRAYDASTFGMYRRQMKAAEAAGDREALKEWADRKEMATERRHKRLMDLPRLFIGLVKVLAATLLGIPLAVFVIAVLTKLTGNGSFTGVWLGFFAVIGFVIAAVSFVWGLFLIAAPFLFVLAMYREGKRRAEPPSWLVTTGETEWDLDIDETTIARALDSLRIPNITRYLKQGYKLQFITPARQQGRGTHALIRLPGGVPAAEISKRRVALATSLHRAGSEVWPNTGDEAGILDLWIADKGALAGGPGAYPLLDDGLVDVFKGVPAGKSLRGDELREPVMGRNSIVGGAPGQGKSSASKTFMAGCALDPTVEMRIWVPDQNFDFERFKRRCSRYVMGADDESIRQIRDDLKEMFEEMGRRGDLLKVYEIEQVTRELADKNVGLHPLVGLLEEAHVAFQHEEYGAEIAKYAIALVKLGRKRGMHFRVSTQAPTATSLPKDVTRNCSNNVAFYVQDYVANDGLLGQGAFKQGVRATDLIPGENRGTSIVKGFTAAKFETLQWYFLDGAEGNDQITPIIDRALAAIAKRELPAPGDARRPEIETRDLLADLDEVLNTELVPIADVPALLRDLAPTWTPYQTLSGKALVKILAADHGIKVPSTGNKFPLNPATVRDAIVLRQRDAGAADDDADTVTDRAS</sequence>
<keyword evidence="1" id="KW-0472">Membrane</keyword>
<gene>
    <name evidence="2" type="ORF">GCM10009789_20340</name>
</gene>
<dbReference type="InterPro" id="IPR027417">
    <property type="entry name" value="P-loop_NTPase"/>
</dbReference>
<evidence type="ECO:0008006" key="4">
    <source>
        <dbReference type="Google" id="ProtNLM"/>
    </source>
</evidence>
<name>A0ABN2D207_9ACTN</name>
<dbReference type="EMBL" id="BAAAOS010000017">
    <property type="protein sequence ID" value="GAA1566781.1"/>
    <property type="molecule type" value="Genomic_DNA"/>
</dbReference>
<dbReference type="RefSeq" id="WP_344212222.1">
    <property type="nucleotide sequence ID" value="NZ_BAAAOS010000017.1"/>
</dbReference>
<feature type="transmembrane region" description="Helical" evidence="1">
    <location>
        <begin position="220"/>
        <end position="253"/>
    </location>
</feature>
<proteinExistence type="predicted"/>
<accession>A0ABN2D207</accession>
<evidence type="ECO:0000313" key="2">
    <source>
        <dbReference type="EMBL" id="GAA1566781.1"/>
    </source>
</evidence>
<evidence type="ECO:0000256" key="1">
    <source>
        <dbReference type="SAM" id="Phobius"/>
    </source>
</evidence>
<organism evidence="2 3">
    <name type="scientific">Kribbella sancticallisti</name>
    <dbReference type="NCBI Taxonomy" id="460087"/>
    <lineage>
        <taxon>Bacteria</taxon>
        <taxon>Bacillati</taxon>
        <taxon>Actinomycetota</taxon>
        <taxon>Actinomycetes</taxon>
        <taxon>Propionibacteriales</taxon>
        <taxon>Kribbellaceae</taxon>
        <taxon>Kribbella</taxon>
    </lineage>
</organism>
<dbReference type="SUPFAM" id="SSF52540">
    <property type="entry name" value="P-loop containing nucleoside triphosphate hydrolases"/>
    <property type="match status" value="1"/>
</dbReference>
<keyword evidence="3" id="KW-1185">Reference proteome</keyword>
<dbReference type="Gene3D" id="3.40.50.300">
    <property type="entry name" value="P-loop containing nucleotide triphosphate hydrolases"/>
    <property type="match status" value="1"/>
</dbReference>
<reference evidence="2 3" key="1">
    <citation type="journal article" date="2019" name="Int. J. Syst. Evol. Microbiol.">
        <title>The Global Catalogue of Microorganisms (GCM) 10K type strain sequencing project: providing services to taxonomists for standard genome sequencing and annotation.</title>
        <authorList>
            <consortium name="The Broad Institute Genomics Platform"/>
            <consortium name="The Broad Institute Genome Sequencing Center for Infectious Disease"/>
            <person name="Wu L."/>
            <person name="Ma J."/>
        </authorList>
    </citation>
    <scope>NUCLEOTIDE SEQUENCE [LARGE SCALE GENOMIC DNA]</scope>
    <source>
        <strain evidence="2 3">JCM 14969</strain>
    </source>
</reference>
<keyword evidence="1" id="KW-0812">Transmembrane</keyword>
<protein>
    <recommendedName>
        <fullName evidence="4">S-DNA-T family DNA segregation ATPase FtsK/SpoIIIE</fullName>
    </recommendedName>
</protein>
<feature type="transmembrane region" description="Helical" evidence="1">
    <location>
        <begin position="183"/>
        <end position="208"/>
    </location>
</feature>
<keyword evidence="1" id="KW-1133">Transmembrane helix</keyword>